<keyword evidence="11" id="KW-1185">Reference proteome</keyword>
<keyword evidence="4 6" id="KW-0689">Ribosomal protein</keyword>
<dbReference type="InterPro" id="IPR022803">
    <property type="entry name" value="Ribosomal_uL5_dom_sf"/>
</dbReference>
<dbReference type="Pfam" id="PF00673">
    <property type="entry name" value="Ribosomal_L5_C"/>
    <property type="match status" value="1"/>
</dbReference>
<evidence type="ECO:0000256" key="2">
    <source>
        <dbReference type="ARBA" id="ARBA00022730"/>
    </source>
</evidence>
<dbReference type="GO" id="GO:0005840">
    <property type="term" value="C:ribosome"/>
    <property type="evidence" value="ECO:0007669"/>
    <property type="project" value="UniProtKB-KW"/>
</dbReference>
<evidence type="ECO:0000256" key="1">
    <source>
        <dbReference type="ARBA" id="ARBA00008553"/>
    </source>
</evidence>
<keyword evidence="5 6" id="KW-0687">Ribonucleoprotein</keyword>
<dbReference type="NCBIfam" id="NF000585">
    <property type="entry name" value="PRK00010.1"/>
    <property type="match status" value="1"/>
</dbReference>
<evidence type="ECO:0000313" key="11">
    <source>
        <dbReference type="Proteomes" id="UP001055955"/>
    </source>
</evidence>
<dbReference type="PANTHER" id="PTHR11994">
    <property type="entry name" value="60S RIBOSOMAL PROTEIN L11-RELATED"/>
    <property type="match status" value="1"/>
</dbReference>
<dbReference type="Gene3D" id="3.30.1440.10">
    <property type="match status" value="1"/>
</dbReference>
<keyword evidence="6" id="KW-0820">tRNA-binding</keyword>
<comment type="function">
    <text evidence="6">This is 1 of the proteins that bind and probably mediate the attachment of the 5S RNA into the large ribosomal subunit, where it forms part of the central protuberance. In the 70S ribosome it contacts protein S13 of the 30S subunit (bridge B1b), connecting the 2 subunits; this bridge is implicated in subunit movement. Contacts the P site tRNA; the 5S rRNA and some of its associated proteins might help stabilize positioning of ribosome-bound tRNAs.</text>
</comment>
<evidence type="ECO:0000259" key="8">
    <source>
        <dbReference type="Pfam" id="PF00281"/>
    </source>
</evidence>
<name>A0ABY5DHX6_9GAMM</name>
<feature type="domain" description="Large ribosomal subunit protein uL5 N-terminal" evidence="8">
    <location>
        <begin position="37"/>
        <end position="92"/>
    </location>
</feature>
<dbReference type="InterPro" id="IPR031310">
    <property type="entry name" value="Ribosomal_uL5_N"/>
</dbReference>
<dbReference type="EMBL" id="CP092900">
    <property type="protein sequence ID" value="UTC24286.1"/>
    <property type="molecule type" value="Genomic_DNA"/>
</dbReference>
<sequence>MTAIKASVSKNKVSAKTGSARQDIEKQVMKKYGLKSNMAVPKVIKVTVNMGLGQNANDKKELENALQEMALITGQKPVVTKVRKSEANFKIRQGWPIGIKVTLRKERMDDFINYLLTMTMPAVREFRGIKKQSLDQQGNLSLGIPDQSVFRSIPFEMILSIHGLDITVTTSGRNREMSYDVLKLMGFPFIEKEEGGSNGN</sequence>
<dbReference type="Pfam" id="PF00281">
    <property type="entry name" value="Ribosomal_L5"/>
    <property type="match status" value="1"/>
</dbReference>
<evidence type="ECO:0000256" key="4">
    <source>
        <dbReference type="ARBA" id="ARBA00022980"/>
    </source>
</evidence>
<comment type="subunit">
    <text evidence="6">Part of the 50S ribosomal subunit; part of the 5S rRNA/L5/L18/L25 subcomplex. Contacts the 5S rRNA and the P site tRNA. Forms a bridge to the 30S subunit in the 70S ribosome.</text>
</comment>
<dbReference type="InterPro" id="IPR020930">
    <property type="entry name" value="Ribosomal_uL5_bac-type"/>
</dbReference>
<protein>
    <recommendedName>
        <fullName evidence="6">Large ribosomal subunit protein uL5</fullName>
    </recommendedName>
</protein>
<evidence type="ECO:0000256" key="7">
    <source>
        <dbReference type="RuleBase" id="RU003930"/>
    </source>
</evidence>
<dbReference type="InterPro" id="IPR031309">
    <property type="entry name" value="Ribosomal_uL5_C"/>
</dbReference>
<proteinExistence type="inferred from homology"/>
<dbReference type="Proteomes" id="UP001055955">
    <property type="component" value="Chromosome"/>
</dbReference>
<feature type="domain" description="Large ribosomal subunit protein uL5 C-terminal" evidence="9">
    <location>
        <begin position="96"/>
        <end position="189"/>
    </location>
</feature>
<comment type="similarity">
    <text evidence="1 6 7">Belongs to the universal ribosomal protein uL5 family.</text>
</comment>
<dbReference type="PIRSF" id="PIRSF002161">
    <property type="entry name" value="Ribosomal_L5"/>
    <property type="match status" value="1"/>
</dbReference>
<keyword evidence="3 6" id="KW-0694">RNA-binding</keyword>
<evidence type="ECO:0000256" key="6">
    <source>
        <dbReference type="HAMAP-Rule" id="MF_01333"/>
    </source>
</evidence>
<evidence type="ECO:0000313" key="10">
    <source>
        <dbReference type="EMBL" id="UTC24286.1"/>
    </source>
</evidence>
<dbReference type="HAMAP" id="MF_01333_B">
    <property type="entry name" value="Ribosomal_uL5_B"/>
    <property type="match status" value="1"/>
</dbReference>
<keyword evidence="2 6" id="KW-0699">rRNA-binding</keyword>
<reference evidence="10 11" key="1">
    <citation type="journal article" date="2022" name="Nat. Microbiol.">
        <title>The microbiome of a bacterivorous marine choanoflagellate contains a resource-demanding obligate bacterial associate.</title>
        <authorList>
            <person name="Needham D.M."/>
            <person name="Poirier C."/>
            <person name="Bachy C."/>
            <person name="George E.E."/>
            <person name="Wilken S."/>
            <person name="Yung C.C.M."/>
            <person name="Limardo A.J."/>
            <person name="Morando M."/>
            <person name="Sudek L."/>
            <person name="Malmstrom R.R."/>
            <person name="Keeling P.J."/>
            <person name="Santoro A.E."/>
            <person name="Worden A.Z."/>
        </authorList>
    </citation>
    <scope>NUCLEOTIDE SEQUENCE [LARGE SCALE GENOMIC DNA]</scope>
    <source>
        <strain evidence="10 11">Comchoano-1</strain>
    </source>
</reference>
<accession>A0ABY5DHX6</accession>
<dbReference type="InterPro" id="IPR002132">
    <property type="entry name" value="Ribosomal_uL5"/>
</dbReference>
<dbReference type="SUPFAM" id="SSF55282">
    <property type="entry name" value="RL5-like"/>
    <property type="match status" value="1"/>
</dbReference>
<organism evidence="10 11">
    <name type="scientific">Candidatus Comchoanobacter bicostacola</name>
    <dbReference type="NCBI Taxonomy" id="2919598"/>
    <lineage>
        <taxon>Bacteria</taxon>
        <taxon>Pseudomonadati</taxon>
        <taxon>Pseudomonadota</taxon>
        <taxon>Gammaproteobacteria</taxon>
        <taxon>Candidatus Comchoanobacterales</taxon>
        <taxon>Candidatus Comchoanobacteraceae</taxon>
        <taxon>Candidatus Comchoanobacter</taxon>
    </lineage>
</organism>
<evidence type="ECO:0000259" key="9">
    <source>
        <dbReference type="Pfam" id="PF00673"/>
    </source>
</evidence>
<evidence type="ECO:0000256" key="3">
    <source>
        <dbReference type="ARBA" id="ARBA00022884"/>
    </source>
</evidence>
<gene>
    <name evidence="6 10" type="primary">rplE</name>
    <name evidence="10" type="ORF">MMH89_03485</name>
</gene>
<dbReference type="RefSeq" id="WP_258568070.1">
    <property type="nucleotide sequence ID" value="NZ_CP092900.1"/>
</dbReference>
<evidence type="ECO:0000256" key="5">
    <source>
        <dbReference type="ARBA" id="ARBA00023274"/>
    </source>
</evidence>